<evidence type="ECO:0000313" key="2">
    <source>
        <dbReference type="Proteomes" id="UP000032300"/>
    </source>
</evidence>
<name>A0A7U4LEB7_9SPHN</name>
<protein>
    <submittedName>
        <fullName evidence="1">Uncharacterized protein</fullName>
    </submittedName>
</protein>
<dbReference type="Proteomes" id="UP000032300">
    <property type="component" value="Chromosome"/>
</dbReference>
<accession>A0A7U4LEB7</accession>
<proteinExistence type="predicted"/>
<organism evidence="1 2">
    <name type="scientific">Sphingomonas hengshuiensis</name>
    <dbReference type="NCBI Taxonomy" id="1609977"/>
    <lineage>
        <taxon>Bacteria</taxon>
        <taxon>Pseudomonadati</taxon>
        <taxon>Pseudomonadota</taxon>
        <taxon>Alphaproteobacteria</taxon>
        <taxon>Sphingomonadales</taxon>
        <taxon>Sphingomonadaceae</taxon>
        <taxon>Sphingomonas</taxon>
    </lineage>
</organism>
<gene>
    <name evidence="1" type="ORF">TS85_05135</name>
</gene>
<dbReference type="KEGG" id="sphi:TS85_05135"/>
<evidence type="ECO:0000313" key="1">
    <source>
        <dbReference type="EMBL" id="AJP71304.1"/>
    </source>
</evidence>
<dbReference type="AlphaFoldDB" id="A0A7U4LEB7"/>
<sequence>MHDITITLLEDIFVFAKISRPISVKENYSEDLVFLASLDLHLLSVEGMQGIFSDWTGLMLVSAISAGNIRGVTYDDELAFAYAAVDQVPPMSLRKPVYFKVLCETLPICPTTAWRRIIAMKIFGSVTSSEGGLIIDSKWFQNATLIANGCKRIARMHSIINKMVSSGVSLSNIEKLYINGKVDRLVL</sequence>
<reference evidence="1 2" key="1">
    <citation type="journal article" date="2015" name="Int. J. Syst. Evol. Microbiol.">
        <title>Sphingomonas hengshuiensis sp. nov., isolated from lake wetland.</title>
        <authorList>
            <person name="Wei S."/>
            <person name="Wang T."/>
            <person name="Liu H."/>
            <person name="Zhang C."/>
            <person name="Guo J."/>
            <person name="Wang Q."/>
            <person name="Liang K."/>
            <person name="Zhang Z."/>
        </authorList>
    </citation>
    <scope>NUCLEOTIDE SEQUENCE [LARGE SCALE GENOMIC DNA]</scope>
    <source>
        <strain evidence="1 2">WHSC-8</strain>
    </source>
</reference>
<reference evidence="1 2" key="2">
    <citation type="submission" date="2015-02" db="EMBL/GenBank/DDBJ databases">
        <title>The complete genome of Sphingomonas hengshuiensis sp. WHSC-8 isolated from soil of Hengshui Lake.</title>
        <authorList>
            <person name="Wei S."/>
            <person name="Guo J."/>
            <person name="Su C."/>
            <person name="Wu R."/>
            <person name="Zhang Z."/>
            <person name="Liang K."/>
            <person name="Li H."/>
            <person name="Wang T."/>
            <person name="Liu H."/>
            <person name="Zhang C."/>
            <person name="Li Z."/>
            <person name="Wang Q."/>
            <person name="Meng J."/>
        </authorList>
    </citation>
    <scope>NUCLEOTIDE SEQUENCE [LARGE SCALE GENOMIC DNA]</scope>
    <source>
        <strain evidence="1 2">WHSC-8</strain>
    </source>
</reference>
<dbReference type="EMBL" id="CP010836">
    <property type="protein sequence ID" value="AJP71304.1"/>
    <property type="molecule type" value="Genomic_DNA"/>
</dbReference>
<keyword evidence="2" id="KW-1185">Reference proteome</keyword>